<dbReference type="PANTHER" id="PTHR43380">
    <property type="entry name" value="2-OXOISOVALERATE DEHYDROGENASE SUBUNIT ALPHA, MITOCHONDRIAL"/>
    <property type="match status" value="1"/>
</dbReference>
<dbReference type="AlphaFoldDB" id="A0A3B0W4B6"/>
<dbReference type="InterPro" id="IPR029061">
    <property type="entry name" value="THDP-binding"/>
</dbReference>
<protein>
    <submittedName>
        <fullName evidence="3">Branched-chain alpha-keto acid dehydrogenase, E1 component, alpha subunit</fullName>
        <ecNumber evidence="3">1.2.4.4</ecNumber>
    </submittedName>
</protein>
<evidence type="ECO:0000259" key="2">
    <source>
        <dbReference type="Pfam" id="PF00676"/>
    </source>
</evidence>
<dbReference type="CDD" id="cd02000">
    <property type="entry name" value="TPP_E1_PDC_ADC_BCADC"/>
    <property type="match status" value="1"/>
</dbReference>
<dbReference type="EMBL" id="UOFA01000204">
    <property type="protein sequence ID" value="VAW45567.1"/>
    <property type="molecule type" value="Genomic_DNA"/>
</dbReference>
<dbReference type="NCBIfam" id="TIGR03181">
    <property type="entry name" value="PDH_E1_alph_x"/>
    <property type="match status" value="1"/>
</dbReference>
<name>A0A3B0W4B6_9ZZZZ</name>
<proteinExistence type="predicted"/>
<evidence type="ECO:0000313" key="3">
    <source>
        <dbReference type="EMBL" id="VAW45567.1"/>
    </source>
</evidence>
<dbReference type="InterPro" id="IPR001017">
    <property type="entry name" value="DH_E1"/>
</dbReference>
<dbReference type="Gene3D" id="3.40.50.970">
    <property type="match status" value="1"/>
</dbReference>
<dbReference type="GO" id="GO:0003863">
    <property type="term" value="F:branched-chain 2-oxo acid dehydrogenase activity"/>
    <property type="evidence" value="ECO:0007669"/>
    <property type="project" value="UniProtKB-EC"/>
</dbReference>
<dbReference type="Pfam" id="PF00676">
    <property type="entry name" value="E1_dh"/>
    <property type="match status" value="1"/>
</dbReference>
<dbReference type="PANTHER" id="PTHR43380:SF1">
    <property type="entry name" value="2-OXOISOVALERATE DEHYDROGENASE SUBUNIT ALPHA, MITOCHONDRIAL"/>
    <property type="match status" value="1"/>
</dbReference>
<keyword evidence="1 3" id="KW-0560">Oxidoreductase</keyword>
<reference evidence="3" key="1">
    <citation type="submission" date="2018-06" db="EMBL/GenBank/DDBJ databases">
        <authorList>
            <person name="Zhirakovskaya E."/>
        </authorList>
    </citation>
    <scope>NUCLEOTIDE SEQUENCE</scope>
</reference>
<evidence type="ECO:0000256" key="1">
    <source>
        <dbReference type="ARBA" id="ARBA00023002"/>
    </source>
</evidence>
<organism evidence="3">
    <name type="scientific">hydrothermal vent metagenome</name>
    <dbReference type="NCBI Taxonomy" id="652676"/>
    <lineage>
        <taxon>unclassified sequences</taxon>
        <taxon>metagenomes</taxon>
        <taxon>ecological metagenomes</taxon>
    </lineage>
</organism>
<dbReference type="InterPro" id="IPR017596">
    <property type="entry name" value="PdhA/BkdA"/>
</dbReference>
<dbReference type="SUPFAM" id="SSF52518">
    <property type="entry name" value="Thiamin diphosphate-binding fold (THDP-binding)"/>
    <property type="match status" value="1"/>
</dbReference>
<dbReference type="GO" id="GO:0009083">
    <property type="term" value="P:branched-chain amino acid catabolic process"/>
    <property type="evidence" value="ECO:0007669"/>
    <property type="project" value="TreeGrafter"/>
</dbReference>
<accession>A0A3B0W4B6</accession>
<sequence>MTTVASFSIDYLQYLTPNGDLVGDKKPNVATDFEHLKSIYELMVLTRTFDAKAVALQRTGKLGTYASCLGHEAVHIGIGAAMAEADVFAPMYREYGAQFYRGVKLSEVLLYWGGDERGSDFSGPKHDFPWCVPIATQCTHAAGAAMAFKLRGEKRAAVSVVGDGGSSKGDFLEAINAASAFQLPMVLMIVNNQWAISVPRKKQSQGRTLAQKGLAGGLPSIQVDGNDYIAVYTAVKTALKRAYEGKGASVIEAITYRLSDHTTADDASRYRSDDEVENAKQFEPIKRMRKYLTSQGQWNEQLENQLLSTCKIEVDAAVEEYQSASKLTVADMFDHMYEELPHDLVEQKAYAEAIENKVAEKMAMEEKSNG</sequence>
<dbReference type="InterPro" id="IPR050771">
    <property type="entry name" value="Alpha-ketoacid_DH_E1_comp"/>
</dbReference>
<feature type="domain" description="Dehydrogenase E1 component" evidence="2">
    <location>
        <begin position="40"/>
        <end position="328"/>
    </location>
</feature>
<gene>
    <name evidence="3" type="ORF">MNBD_GAMMA02-6</name>
</gene>
<dbReference type="EC" id="1.2.4.4" evidence="3"/>